<feature type="compositionally biased region" description="Basic residues" evidence="1">
    <location>
        <begin position="11"/>
        <end position="21"/>
    </location>
</feature>
<name>A0A8D8HQN4_CULPI</name>
<dbReference type="EMBL" id="HBUE01221576">
    <property type="protein sequence ID" value="CAG6539763.1"/>
    <property type="molecule type" value="Transcribed_RNA"/>
</dbReference>
<organism evidence="2">
    <name type="scientific">Culex pipiens</name>
    <name type="common">House mosquito</name>
    <dbReference type="NCBI Taxonomy" id="7175"/>
    <lineage>
        <taxon>Eukaryota</taxon>
        <taxon>Metazoa</taxon>
        <taxon>Ecdysozoa</taxon>
        <taxon>Arthropoda</taxon>
        <taxon>Hexapoda</taxon>
        <taxon>Insecta</taxon>
        <taxon>Pterygota</taxon>
        <taxon>Neoptera</taxon>
        <taxon>Endopterygota</taxon>
        <taxon>Diptera</taxon>
        <taxon>Nematocera</taxon>
        <taxon>Culicoidea</taxon>
        <taxon>Culicidae</taxon>
        <taxon>Culicinae</taxon>
        <taxon>Culicini</taxon>
        <taxon>Culex</taxon>
        <taxon>Culex</taxon>
    </lineage>
</organism>
<dbReference type="EMBL" id="HBUE01328224">
    <property type="protein sequence ID" value="CAG6591815.1"/>
    <property type="molecule type" value="Transcribed_RNA"/>
</dbReference>
<sequence>MARGPAEHHLHPGLHQRRHRNPAAVAVAAAGHRRARRGLQVARPAGHHRVHAAARRPARPGVLQPEAARSVLQLAERPRVRDPRSGHPQHEEDCTDIRHAVGRNEHY</sequence>
<proteinExistence type="predicted"/>
<accession>A0A8D8HQN4</accession>
<feature type="region of interest" description="Disordered" evidence="1">
    <location>
        <begin position="77"/>
        <end position="107"/>
    </location>
</feature>
<dbReference type="EMBL" id="HBUE01018478">
    <property type="protein sequence ID" value="CAG6451547.1"/>
    <property type="molecule type" value="Transcribed_RNA"/>
</dbReference>
<dbReference type="EMBL" id="HBUE01328223">
    <property type="protein sequence ID" value="CAG6591813.1"/>
    <property type="molecule type" value="Transcribed_RNA"/>
</dbReference>
<feature type="compositionally biased region" description="Basic and acidic residues" evidence="1">
    <location>
        <begin position="1"/>
        <end position="10"/>
    </location>
</feature>
<dbReference type="EMBL" id="HBUE01221577">
    <property type="protein sequence ID" value="CAG6539765.1"/>
    <property type="molecule type" value="Transcribed_RNA"/>
</dbReference>
<protein>
    <submittedName>
        <fullName evidence="2">(northern house mosquito) hypothetical protein</fullName>
    </submittedName>
</protein>
<feature type="region of interest" description="Disordered" evidence="1">
    <location>
        <begin position="42"/>
        <end position="61"/>
    </location>
</feature>
<feature type="compositionally biased region" description="Basic residues" evidence="1">
    <location>
        <begin position="45"/>
        <end position="58"/>
    </location>
</feature>
<dbReference type="AlphaFoldDB" id="A0A8D8HQN4"/>
<feature type="region of interest" description="Disordered" evidence="1">
    <location>
        <begin position="1"/>
        <end position="22"/>
    </location>
</feature>
<evidence type="ECO:0000256" key="1">
    <source>
        <dbReference type="SAM" id="MobiDB-lite"/>
    </source>
</evidence>
<evidence type="ECO:0000313" key="2">
    <source>
        <dbReference type="EMBL" id="CAG6539765.1"/>
    </source>
</evidence>
<reference evidence="2" key="1">
    <citation type="submission" date="2021-05" db="EMBL/GenBank/DDBJ databases">
        <authorList>
            <person name="Alioto T."/>
            <person name="Alioto T."/>
            <person name="Gomez Garrido J."/>
        </authorList>
    </citation>
    <scope>NUCLEOTIDE SEQUENCE</scope>
</reference>